<feature type="domain" description="Methyltransferase" evidence="4">
    <location>
        <begin position="34"/>
        <end position="117"/>
    </location>
</feature>
<dbReference type="Pfam" id="PF13649">
    <property type="entry name" value="Methyltransf_25"/>
    <property type="match status" value="1"/>
</dbReference>
<keyword evidence="1 5" id="KW-0489">Methyltransferase</keyword>
<dbReference type="InterPro" id="IPR041698">
    <property type="entry name" value="Methyltransf_25"/>
</dbReference>
<evidence type="ECO:0000259" key="4">
    <source>
        <dbReference type="Pfam" id="PF13649"/>
    </source>
</evidence>
<protein>
    <submittedName>
        <fullName evidence="5">Class I SAM-dependent methyltransferase</fullName>
    </submittedName>
</protein>
<evidence type="ECO:0000256" key="2">
    <source>
        <dbReference type="ARBA" id="ARBA00022679"/>
    </source>
</evidence>
<dbReference type="EMBL" id="CP113836">
    <property type="protein sequence ID" value="WAL65712.1"/>
    <property type="molecule type" value="Genomic_DNA"/>
</dbReference>
<dbReference type="InterPro" id="IPR029063">
    <property type="entry name" value="SAM-dependent_MTases_sf"/>
</dbReference>
<evidence type="ECO:0000256" key="3">
    <source>
        <dbReference type="ARBA" id="ARBA00022691"/>
    </source>
</evidence>
<dbReference type="SUPFAM" id="SSF53335">
    <property type="entry name" value="S-adenosyl-L-methionine-dependent methyltransferases"/>
    <property type="match status" value="1"/>
</dbReference>
<keyword evidence="2" id="KW-0808">Transferase</keyword>
<name>A0ABY7B1A0_9PSEU</name>
<evidence type="ECO:0000313" key="5">
    <source>
        <dbReference type="EMBL" id="WAL65712.1"/>
    </source>
</evidence>
<dbReference type="PANTHER" id="PTHR43464:SF19">
    <property type="entry name" value="UBIQUINONE BIOSYNTHESIS O-METHYLTRANSFERASE, MITOCHONDRIAL"/>
    <property type="match status" value="1"/>
</dbReference>
<dbReference type="GO" id="GO:0032259">
    <property type="term" value="P:methylation"/>
    <property type="evidence" value="ECO:0007669"/>
    <property type="project" value="UniProtKB-KW"/>
</dbReference>
<sequence>MITADGCPVEVYTMLPAAGEAEIVHAAISAGATVLDLGCGTGRIAHRLVELGHPVTAVDDSPEMLAHLRGAEKVCARIEDLRLGRGFDAVLLASHLINGSGIRGLLAAVRRHLSDDGRALIEWHPPEWFDRLAEGDGGMLGEVRVSLRDIVRRNEALTATVRYEARGGRWEQRFTAYRLTEANLVSHLAEAGLAFEGWRDPERTWFGVVSV</sequence>
<dbReference type="RefSeq" id="WP_268755857.1">
    <property type="nucleotide sequence ID" value="NZ_CP113836.1"/>
</dbReference>
<accession>A0ABY7B1A0</accession>
<dbReference type="Gene3D" id="3.40.50.150">
    <property type="entry name" value="Vaccinia Virus protein VP39"/>
    <property type="match status" value="1"/>
</dbReference>
<proteinExistence type="predicted"/>
<keyword evidence="6" id="KW-1185">Reference proteome</keyword>
<evidence type="ECO:0000256" key="1">
    <source>
        <dbReference type="ARBA" id="ARBA00022603"/>
    </source>
</evidence>
<evidence type="ECO:0000313" key="6">
    <source>
        <dbReference type="Proteomes" id="UP001163203"/>
    </source>
</evidence>
<reference evidence="5" key="1">
    <citation type="submission" date="2022-11" db="EMBL/GenBank/DDBJ databases">
        <authorList>
            <person name="Mo P."/>
        </authorList>
    </citation>
    <scope>NUCLEOTIDE SEQUENCE</scope>
    <source>
        <strain evidence="5">HUAS 11-8</strain>
    </source>
</reference>
<organism evidence="5 6">
    <name type="scientific">Amycolatopsis cynarae</name>
    <dbReference type="NCBI Taxonomy" id="2995223"/>
    <lineage>
        <taxon>Bacteria</taxon>
        <taxon>Bacillati</taxon>
        <taxon>Actinomycetota</taxon>
        <taxon>Actinomycetes</taxon>
        <taxon>Pseudonocardiales</taxon>
        <taxon>Pseudonocardiaceae</taxon>
        <taxon>Amycolatopsis</taxon>
    </lineage>
</organism>
<gene>
    <name evidence="5" type="ORF">ORV05_33405</name>
</gene>
<keyword evidence="3" id="KW-0949">S-adenosyl-L-methionine</keyword>
<dbReference type="GO" id="GO:0008168">
    <property type="term" value="F:methyltransferase activity"/>
    <property type="evidence" value="ECO:0007669"/>
    <property type="project" value="UniProtKB-KW"/>
</dbReference>
<dbReference type="Proteomes" id="UP001163203">
    <property type="component" value="Chromosome"/>
</dbReference>
<dbReference type="CDD" id="cd02440">
    <property type="entry name" value="AdoMet_MTases"/>
    <property type="match status" value="1"/>
</dbReference>
<dbReference type="PANTHER" id="PTHR43464">
    <property type="entry name" value="METHYLTRANSFERASE"/>
    <property type="match status" value="1"/>
</dbReference>